<evidence type="ECO:0000313" key="2">
    <source>
        <dbReference type="EMBL" id="OQV18163.1"/>
    </source>
</evidence>
<dbReference type="Proteomes" id="UP000192578">
    <property type="component" value="Unassembled WGS sequence"/>
</dbReference>
<protein>
    <recommendedName>
        <fullName evidence="4">Cardio acceleratory peptide 2b</fullName>
    </recommendedName>
</protein>
<gene>
    <name evidence="2" type="ORF">BV898_07752</name>
</gene>
<dbReference type="OrthoDB" id="10601754at2759"/>
<reference evidence="3" key="1">
    <citation type="submission" date="2017-01" db="EMBL/GenBank/DDBJ databases">
        <title>Comparative genomics of anhydrobiosis in the tardigrade Hypsibius dujardini.</title>
        <authorList>
            <person name="Yoshida Y."/>
            <person name="Koutsovoulos G."/>
            <person name="Laetsch D."/>
            <person name="Stevens L."/>
            <person name="Kumar S."/>
            <person name="Horikawa D."/>
            <person name="Ishino K."/>
            <person name="Komine S."/>
            <person name="Tomita M."/>
            <person name="Blaxter M."/>
            <person name="Arakawa K."/>
        </authorList>
    </citation>
    <scope>NUCLEOTIDE SEQUENCE [LARGE SCALE GENOMIC DNA]</scope>
    <source>
        <strain evidence="3">Z151</strain>
    </source>
</reference>
<proteinExistence type="predicted"/>
<evidence type="ECO:0008006" key="4">
    <source>
        <dbReference type="Google" id="ProtNLM"/>
    </source>
</evidence>
<accession>A0A1W0WSN6</accession>
<evidence type="ECO:0000313" key="3">
    <source>
        <dbReference type="Proteomes" id="UP000192578"/>
    </source>
</evidence>
<feature type="signal peptide" evidence="1">
    <location>
        <begin position="1"/>
        <end position="19"/>
    </location>
</feature>
<organism evidence="2 3">
    <name type="scientific">Hypsibius exemplaris</name>
    <name type="common">Freshwater tardigrade</name>
    <dbReference type="NCBI Taxonomy" id="2072580"/>
    <lineage>
        <taxon>Eukaryota</taxon>
        <taxon>Metazoa</taxon>
        <taxon>Ecdysozoa</taxon>
        <taxon>Tardigrada</taxon>
        <taxon>Eutardigrada</taxon>
        <taxon>Parachela</taxon>
        <taxon>Hypsibioidea</taxon>
        <taxon>Hypsibiidae</taxon>
        <taxon>Hypsibius</taxon>
    </lineage>
</organism>
<sequence>MHNLSVMTVLMVTLTSTYCYPLYYPHTSALTTKNFPKRLRYRLEMDHNLGIRPSTSAEIQGAAVEGWTADKRDDIYMPDAKEYEQQMQARSRFGFGLGKRSLQLVPTVDDLVRESREQDDADVIDMDGIGQ</sequence>
<feature type="chain" id="PRO_5012122209" description="Cardio acceleratory peptide 2b" evidence="1">
    <location>
        <begin position="20"/>
        <end position="131"/>
    </location>
</feature>
<dbReference type="EMBL" id="MTYJ01000052">
    <property type="protein sequence ID" value="OQV18163.1"/>
    <property type="molecule type" value="Genomic_DNA"/>
</dbReference>
<dbReference type="AlphaFoldDB" id="A0A1W0WSN6"/>
<name>A0A1W0WSN6_HYPEX</name>
<keyword evidence="1" id="KW-0732">Signal</keyword>
<evidence type="ECO:0000256" key="1">
    <source>
        <dbReference type="SAM" id="SignalP"/>
    </source>
</evidence>
<keyword evidence="3" id="KW-1185">Reference proteome</keyword>
<comment type="caution">
    <text evidence="2">The sequence shown here is derived from an EMBL/GenBank/DDBJ whole genome shotgun (WGS) entry which is preliminary data.</text>
</comment>